<accession>A0A5B2WUG3</accession>
<dbReference type="NCBIfam" id="TIGR01409">
    <property type="entry name" value="TAT_signal_seq"/>
    <property type="match status" value="1"/>
</dbReference>
<proteinExistence type="inferred from homology"/>
<feature type="region of interest" description="Disordered" evidence="8">
    <location>
        <begin position="471"/>
        <end position="511"/>
    </location>
</feature>
<dbReference type="PANTHER" id="PTHR31956">
    <property type="entry name" value="NON-SPECIFIC PHOSPHOLIPASE C4-RELATED"/>
    <property type="match status" value="1"/>
</dbReference>
<reference evidence="10 11" key="2">
    <citation type="submission" date="2019-09" db="EMBL/GenBank/DDBJ databases">
        <authorList>
            <person name="Jin C."/>
        </authorList>
    </citation>
    <scope>NUCLEOTIDE SEQUENCE [LARGE SCALE GENOMIC DNA]</scope>
    <source>
        <strain evidence="10 11">AN110305</strain>
    </source>
</reference>
<evidence type="ECO:0000256" key="8">
    <source>
        <dbReference type="SAM" id="MobiDB-lite"/>
    </source>
</evidence>
<evidence type="ECO:0000256" key="5">
    <source>
        <dbReference type="ARBA" id="ARBA00022801"/>
    </source>
</evidence>
<dbReference type="GO" id="GO:0016042">
    <property type="term" value="P:lipid catabolic process"/>
    <property type="evidence" value="ECO:0007669"/>
    <property type="project" value="InterPro"/>
</dbReference>
<comment type="catalytic activity">
    <reaction evidence="7">
        <text>a 1,2-diacyl-sn-glycero-3-phosphocholine + H2O = phosphocholine + a 1,2-diacyl-sn-glycerol + H(+)</text>
        <dbReference type="Rhea" id="RHEA:10604"/>
        <dbReference type="ChEBI" id="CHEBI:15377"/>
        <dbReference type="ChEBI" id="CHEBI:15378"/>
        <dbReference type="ChEBI" id="CHEBI:17815"/>
        <dbReference type="ChEBI" id="CHEBI:57643"/>
        <dbReference type="ChEBI" id="CHEBI:295975"/>
        <dbReference type="EC" id="3.1.4.3"/>
    </reaction>
    <physiologicalReaction direction="left-to-right" evidence="7">
        <dbReference type="Rhea" id="RHEA:10605"/>
    </physiologicalReaction>
</comment>
<dbReference type="Proteomes" id="UP000323454">
    <property type="component" value="Unassembled WGS sequence"/>
</dbReference>
<keyword evidence="5" id="KW-0378">Hydrolase</keyword>
<dbReference type="PANTHER" id="PTHR31956:SF1">
    <property type="entry name" value="NON-SPECIFIC PHOSPHOLIPASE C1"/>
    <property type="match status" value="1"/>
</dbReference>
<dbReference type="InterPro" id="IPR007312">
    <property type="entry name" value="Phosphoesterase"/>
</dbReference>
<dbReference type="Gene3D" id="3.40.720.10">
    <property type="entry name" value="Alkaline Phosphatase, subunit A"/>
    <property type="match status" value="2"/>
</dbReference>
<evidence type="ECO:0000256" key="1">
    <source>
        <dbReference type="ARBA" id="ARBA00004191"/>
    </source>
</evidence>
<evidence type="ECO:0000259" key="9">
    <source>
        <dbReference type="Pfam" id="PF05506"/>
    </source>
</evidence>
<evidence type="ECO:0000256" key="2">
    <source>
        <dbReference type="ARBA" id="ARBA00009717"/>
    </source>
</evidence>
<comment type="caution">
    <text evidence="10">The sequence shown here is derived from an EMBL/GenBank/DDBJ whole genome shotgun (WGS) entry which is preliminary data.</text>
</comment>
<feature type="domain" description="Bacterial phospholipase C C-terminal" evidence="9">
    <location>
        <begin position="501"/>
        <end position="589"/>
    </location>
</feature>
<name>A0A5B2WUG3_9PSEU</name>
<keyword evidence="4" id="KW-0964">Secreted</keyword>
<evidence type="ECO:0000313" key="10">
    <source>
        <dbReference type="EMBL" id="KAA2254514.1"/>
    </source>
</evidence>
<evidence type="ECO:0000313" key="11">
    <source>
        <dbReference type="Proteomes" id="UP000323454"/>
    </source>
</evidence>
<dbReference type="NCBIfam" id="TIGR03396">
    <property type="entry name" value="PC_PLC"/>
    <property type="match status" value="1"/>
</dbReference>
<dbReference type="InterPro" id="IPR008475">
    <property type="entry name" value="PLipase_C_C"/>
</dbReference>
<dbReference type="OrthoDB" id="4181857at2"/>
<gene>
    <name evidence="10" type="ORF">F0L68_30515</name>
</gene>
<dbReference type="AlphaFoldDB" id="A0A5B2WUG3"/>
<dbReference type="Pfam" id="PF04185">
    <property type="entry name" value="Phosphoesterase"/>
    <property type="match status" value="1"/>
</dbReference>
<dbReference type="InterPro" id="IPR017767">
    <property type="entry name" value="PC-PLC"/>
</dbReference>
<protein>
    <recommendedName>
        <fullName evidence="3">phospholipase C</fullName>
        <ecNumber evidence="3">3.1.4.3</ecNumber>
    </recommendedName>
</protein>
<evidence type="ECO:0000256" key="3">
    <source>
        <dbReference type="ARBA" id="ARBA00012018"/>
    </source>
</evidence>
<dbReference type="CDD" id="cd16014">
    <property type="entry name" value="PLC"/>
    <property type="match status" value="1"/>
</dbReference>
<evidence type="ECO:0000256" key="4">
    <source>
        <dbReference type="ARBA" id="ARBA00022512"/>
    </source>
</evidence>
<sequence>MAESSSSINRRRFLGGVAGGVAAAGALNVLPPGMAEALAEPRRSGKLDDVQHVVILMQENRSFDHYYGTMRGVRGFGDRAAAQLSTGNDVFHQPDGGRSDGKFLLPFHVDTSKVDGQDMGDLGHGWNDQHQAIAGGANNAWIPAKGEMTMGYFTQADIPFHRALADAFTVCDNYFCSVQGPTTPNRLYLFTGTIDAEGKHGGPAYYNPADYNPVYTWKTYPERLQDAKVSWKVYANNEVGDDGAHPFVGDYGDNPLWLFQAYHDALKDPAKKDLADRAGVFDTWQPDSGKGKDVNHVLADFIADCKKGTLPRVSWVVSPYGYSEHPEARPVDGAAYTQGVLKALWDNPKLWESTVVLIDYDENDGFFDHVPPPVAPGGTPGEYVNGRSIGLGARVPMTVISPWSRGGWVNSQVFDHTSVLRFLEAWTGVRETNISAWRRAICGDLTSCFDFGVKNTTIPLLPDTAKLRAEADATESKLPKPSVPAVGAQQPPKQEPGTRRARPLPYQPGASTKLDVAAGKLGVTLTNQGATALQVSIRRTDGQTDGPWPYDVAPGATVSDTFNIKQWGGGKYDLTMHGPNGFVRRVAGDMAKPGAAVEIVASLVGGTKPQLQLAMSNTGTSEVTVTVKANHYRADGPWTYRVPAGKTVNHTWDAVCHGDGWYDLTATINTDASFARRFAGHIETGKPSVTG</sequence>
<dbReference type="EMBL" id="VUOB01000061">
    <property type="protein sequence ID" value="KAA2254514.1"/>
    <property type="molecule type" value="Genomic_DNA"/>
</dbReference>
<dbReference type="InterPro" id="IPR019546">
    <property type="entry name" value="TAT_signal_bac_arc"/>
</dbReference>
<dbReference type="PROSITE" id="PS51318">
    <property type="entry name" value="TAT"/>
    <property type="match status" value="1"/>
</dbReference>
<comment type="similarity">
    <text evidence="2">Belongs to the bacterial phospholipase C family.</text>
</comment>
<feature type="domain" description="Bacterial phospholipase C C-terminal" evidence="9">
    <location>
        <begin position="610"/>
        <end position="681"/>
    </location>
</feature>
<organism evidence="10 11">
    <name type="scientific">Solihabitans fulvus</name>
    <dbReference type="NCBI Taxonomy" id="1892852"/>
    <lineage>
        <taxon>Bacteria</taxon>
        <taxon>Bacillati</taxon>
        <taxon>Actinomycetota</taxon>
        <taxon>Actinomycetes</taxon>
        <taxon>Pseudonocardiales</taxon>
        <taxon>Pseudonocardiaceae</taxon>
        <taxon>Solihabitans</taxon>
    </lineage>
</organism>
<dbReference type="Pfam" id="PF05506">
    <property type="entry name" value="PLipase_C_C"/>
    <property type="match status" value="2"/>
</dbReference>
<dbReference type="InterPro" id="IPR017850">
    <property type="entry name" value="Alkaline_phosphatase_core_sf"/>
</dbReference>
<dbReference type="RefSeq" id="WP_149853310.1">
    <property type="nucleotide sequence ID" value="NZ_VUOB01000061.1"/>
</dbReference>
<evidence type="ECO:0000256" key="7">
    <source>
        <dbReference type="ARBA" id="ARBA00048421"/>
    </source>
</evidence>
<keyword evidence="4" id="KW-0134">Cell wall</keyword>
<dbReference type="GO" id="GO:0034480">
    <property type="term" value="F:phosphatidylcholine phospholipase C activity"/>
    <property type="evidence" value="ECO:0007669"/>
    <property type="project" value="UniProtKB-EC"/>
</dbReference>
<dbReference type="EC" id="3.1.4.3" evidence="3"/>
<comment type="subcellular location">
    <subcellularLocation>
        <location evidence="1">Secreted</location>
        <location evidence="1">Cell wall</location>
    </subcellularLocation>
</comment>
<reference evidence="10 11" key="1">
    <citation type="submission" date="2019-09" db="EMBL/GenBank/DDBJ databases">
        <title>Goodfellowia gen. nov., a new genus of the Pseudonocardineae related to Actinoalloteichus, containing Goodfellowia coeruleoviolacea gen. nov., comb. nov. gen. nov., comb. nov.</title>
        <authorList>
            <person name="Labeda D."/>
        </authorList>
    </citation>
    <scope>NUCLEOTIDE SEQUENCE [LARGE SCALE GENOMIC DNA]</scope>
    <source>
        <strain evidence="10 11">AN110305</strain>
    </source>
</reference>
<dbReference type="InterPro" id="IPR006311">
    <property type="entry name" value="TAT_signal"/>
</dbReference>
<keyword evidence="6" id="KW-0843">Virulence</keyword>
<evidence type="ECO:0000256" key="6">
    <source>
        <dbReference type="ARBA" id="ARBA00023026"/>
    </source>
</evidence>
<keyword evidence="11" id="KW-1185">Reference proteome</keyword>